<protein>
    <submittedName>
        <fullName evidence="4">Similar to JRKL: Jerky protein homolog-like (Homo sapiens)</fullName>
    </submittedName>
</protein>
<evidence type="ECO:0000259" key="3">
    <source>
        <dbReference type="PROSITE" id="PS51253"/>
    </source>
</evidence>
<keyword evidence="2" id="KW-0238">DNA-binding</keyword>
<evidence type="ECO:0000313" key="5">
    <source>
        <dbReference type="Proteomes" id="UP000786811"/>
    </source>
</evidence>
<reference evidence="4" key="1">
    <citation type="submission" date="2021-04" db="EMBL/GenBank/DDBJ databases">
        <authorList>
            <person name="Chebbi M.A.C M."/>
        </authorList>
    </citation>
    <scope>NUCLEOTIDE SEQUENCE</scope>
</reference>
<dbReference type="InterPro" id="IPR050863">
    <property type="entry name" value="CenT-Element_Derived"/>
</dbReference>
<dbReference type="AlphaFoldDB" id="A0A8J2EK78"/>
<dbReference type="PANTHER" id="PTHR19303">
    <property type="entry name" value="TRANSPOSON"/>
    <property type="match status" value="1"/>
</dbReference>
<proteinExistence type="predicted"/>
<dbReference type="EMBL" id="CAJNRD030001116">
    <property type="protein sequence ID" value="CAG5075617.1"/>
    <property type="molecule type" value="Genomic_DNA"/>
</dbReference>
<comment type="subcellular location">
    <subcellularLocation>
        <location evidence="1">Nucleus</location>
    </subcellularLocation>
</comment>
<dbReference type="Proteomes" id="UP000786811">
    <property type="component" value="Unassembled WGS sequence"/>
</dbReference>
<evidence type="ECO:0000256" key="2">
    <source>
        <dbReference type="ARBA" id="ARBA00023125"/>
    </source>
</evidence>
<dbReference type="GO" id="GO:0005634">
    <property type="term" value="C:nucleus"/>
    <property type="evidence" value="ECO:0007669"/>
    <property type="project" value="UniProtKB-SubCell"/>
</dbReference>
<dbReference type="PANTHER" id="PTHR19303:SF73">
    <property type="entry name" value="PROTEIN PDC2"/>
    <property type="match status" value="1"/>
</dbReference>
<accession>A0A8J2EK78</accession>
<dbReference type="Pfam" id="PF03221">
    <property type="entry name" value="HTH_Tnp_Tc5"/>
    <property type="match status" value="1"/>
</dbReference>
<dbReference type="SUPFAM" id="SSF46689">
    <property type="entry name" value="Homeodomain-like"/>
    <property type="match status" value="1"/>
</dbReference>
<gene>
    <name evidence="4" type="ORF">HICCMSTLAB_LOCUS1771</name>
</gene>
<dbReference type="OrthoDB" id="8111264at2759"/>
<name>A0A8J2EK78_COTCN</name>
<keyword evidence="5" id="KW-1185">Reference proteome</keyword>
<dbReference type="InterPro" id="IPR009057">
    <property type="entry name" value="Homeodomain-like_sf"/>
</dbReference>
<dbReference type="PROSITE" id="PS51253">
    <property type="entry name" value="HTH_CENPB"/>
    <property type="match status" value="1"/>
</dbReference>
<dbReference type="Gene3D" id="1.10.10.10">
    <property type="entry name" value="Winged helix-like DNA-binding domain superfamily/Winged helix DNA-binding domain"/>
    <property type="match status" value="1"/>
</dbReference>
<dbReference type="InterPro" id="IPR036388">
    <property type="entry name" value="WH-like_DNA-bd_sf"/>
</dbReference>
<evidence type="ECO:0000313" key="4">
    <source>
        <dbReference type="EMBL" id="CAG5075617.1"/>
    </source>
</evidence>
<feature type="domain" description="HTH CENPB-type" evidence="3">
    <location>
        <begin position="73"/>
        <end position="145"/>
    </location>
</feature>
<dbReference type="InterPro" id="IPR006600">
    <property type="entry name" value="HTH_CenpB_DNA-bd_dom"/>
</dbReference>
<dbReference type="Gene3D" id="1.10.10.60">
    <property type="entry name" value="Homeodomain-like"/>
    <property type="match status" value="1"/>
</dbReference>
<dbReference type="GO" id="GO:0003677">
    <property type="term" value="F:DNA binding"/>
    <property type="evidence" value="ECO:0007669"/>
    <property type="project" value="UniProtKB-KW"/>
</dbReference>
<sequence>MSSDKNINTSKRKQPTAVPVSVKVNALKELSNGIPKNVIANNLNVTTQTVNKWEKNKQKFDNLVQEYGDELPEVKKMRKIDNEYVDMATWFWFKEKRAAGVPVQGTHVQLQAKIFHQKMGGKNKFLASNGWLYKWQQRHQIRNKKICGEKLSADAVAADKYKSEFKDYVTEEGLSLDEVFNCDESPIKEVIFWIADAWNKVLPNTIRKSWMTLWPLNSISQPEGTPSSDESRGAASGTEILDEFCDVMRNRGNLPNVQIDDVRSWFHSQNTLSPNDILTDEEIIDIINEDRNLENVENINVENIATSDSCDIYNECINLIISKVSTTEAIQAVETLIRYCDQNGNTTSQLITLFELREFLKSQAENFAFDNLSLN</sequence>
<dbReference type="SMART" id="SM00674">
    <property type="entry name" value="CENPB"/>
    <property type="match status" value="1"/>
</dbReference>
<organism evidence="4 5">
    <name type="scientific">Cotesia congregata</name>
    <name type="common">Parasitoid wasp</name>
    <name type="synonym">Apanteles congregatus</name>
    <dbReference type="NCBI Taxonomy" id="51543"/>
    <lineage>
        <taxon>Eukaryota</taxon>
        <taxon>Metazoa</taxon>
        <taxon>Ecdysozoa</taxon>
        <taxon>Arthropoda</taxon>
        <taxon>Hexapoda</taxon>
        <taxon>Insecta</taxon>
        <taxon>Pterygota</taxon>
        <taxon>Neoptera</taxon>
        <taxon>Endopterygota</taxon>
        <taxon>Hymenoptera</taxon>
        <taxon>Apocrita</taxon>
        <taxon>Ichneumonoidea</taxon>
        <taxon>Braconidae</taxon>
        <taxon>Microgastrinae</taxon>
        <taxon>Cotesia</taxon>
    </lineage>
</organism>
<comment type="caution">
    <text evidence="4">The sequence shown here is derived from an EMBL/GenBank/DDBJ whole genome shotgun (WGS) entry which is preliminary data.</text>
</comment>
<evidence type="ECO:0000256" key="1">
    <source>
        <dbReference type="ARBA" id="ARBA00004123"/>
    </source>
</evidence>